<dbReference type="AlphaFoldDB" id="A0A9D1TJL0"/>
<dbReference type="Proteomes" id="UP000823937">
    <property type="component" value="Unassembled WGS sequence"/>
</dbReference>
<keyword evidence="1" id="KW-0812">Transmembrane</keyword>
<dbReference type="PANTHER" id="PTHR36435">
    <property type="entry name" value="SLR1288 PROTEIN"/>
    <property type="match status" value="1"/>
</dbReference>
<keyword evidence="1" id="KW-0472">Membrane</keyword>
<organism evidence="3 4">
    <name type="scientific">Candidatus Pseudogracilibacillus intestinigallinarum</name>
    <dbReference type="NCBI Taxonomy" id="2838742"/>
    <lineage>
        <taxon>Bacteria</taxon>
        <taxon>Bacillati</taxon>
        <taxon>Bacillota</taxon>
        <taxon>Bacilli</taxon>
        <taxon>Bacillales</taxon>
        <taxon>Bacillaceae</taxon>
        <taxon>Pseudogracilibacillus</taxon>
    </lineage>
</organism>
<feature type="transmembrane region" description="Helical" evidence="1">
    <location>
        <begin position="102"/>
        <end position="125"/>
    </location>
</feature>
<comment type="caution">
    <text evidence="3">The sequence shown here is derived from an EMBL/GenBank/DDBJ whole genome shotgun (WGS) entry which is preliminary data.</text>
</comment>
<dbReference type="InterPro" id="IPR003675">
    <property type="entry name" value="Rce1/LyrA-like_dom"/>
</dbReference>
<feature type="transmembrane region" description="Helical" evidence="1">
    <location>
        <begin position="27"/>
        <end position="47"/>
    </location>
</feature>
<keyword evidence="3" id="KW-0482">Metalloprotease</keyword>
<sequence>MFVFTAFAPLLLHFGLGIDGASSIVYANVIGFIGALIIVLLLMREFLAKEKREFPISVGTIIGWTFLGLIMAYASQIIAATIETDLLGIKVGSENTEMIVDFARQSPLFILVPAIVGPILEELVFRKILFGTFYKRWNFLVAVILSSLIFAVLHMDLVHTLIYFAMGVVFAFLYVKTKRIIVPILVHMLMNTIVVVTQLSIDPELLKELQEQASFIFFGG</sequence>
<protein>
    <submittedName>
        <fullName evidence="3">CPBP family intramembrane metalloprotease</fullName>
    </submittedName>
</protein>
<dbReference type="GO" id="GO:0080120">
    <property type="term" value="P:CAAX-box protein maturation"/>
    <property type="evidence" value="ECO:0007669"/>
    <property type="project" value="UniProtKB-ARBA"/>
</dbReference>
<keyword evidence="3" id="KW-0645">Protease</keyword>
<dbReference type="InterPro" id="IPR052710">
    <property type="entry name" value="CAAX_protease"/>
</dbReference>
<accession>A0A9D1TJL0</accession>
<dbReference type="Pfam" id="PF02517">
    <property type="entry name" value="Rce1-like"/>
    <property type="match status" value="1"/>
</dbReference>
<keyword evidence="3" id="KW-0378">Hydrolase</keyword>
<dbReference type="PANTHER" id="PTHR36435:SF6">
    <property type="entry name" value="ABORTIVE INFECTION PROTEIN"/>
    <property type="match status" value="1"/>
</dbReference>
<evidence type="ECO:0000259" key="2">
    <source>
        <dbReference type="Pfam" id="PF02517"/>
    </source>
</evidence>
<name>A0A9D1TJL0_9BACI</name>
<feature type="transmembrane region" description="Helical" evidence="1">
    <location>
        <begin position="184"/>
        <end position="201"/>
    </location>
</feature>
<reference evidence="3" key="1">
    <citation type="journal article" date="2021" name="PeerJ">
        <title>Extensive microbial diversity within the chicken gut microbiome revealed by metagenomics and culture.</title>
        <authorList>
            <person name="Gilroy R."/>
            <person name="Ravi A."/>
            <person name="Getino M."/>
            <person name="Pursley I."/>
            <person name="Horton D.L."/>
            <person name="Alikhan N.F."/>
            <person name="Baker D."/>
            <person name="Gharbi K."/>
            <person name="Hall N."/>
            <person name="Watson M."/>
            <person name="Adriaenssens E.M."/>
            <person name="Foster-Nyarko E."/>
            <person name="Jarju S."/>
            <person name="Secka A."/>
            <person name="Antonio M."/>
            <person name="Oren A."/>
            <person name="Chaudhuri R.R."/>
            <person name="La Ragione R."/>
            <person name="Hildebrand F."/>
            <person name="Pallen M.J."/>
        </authorList>
    </citation>
    <scope>NUCLEOTIDE SEQUENCE</scope>
    <source>
        <strain evidence="3">CHK169-2315</strain>
    </source>
</reference>
<feature type="transmembrane region" description="Helical" evidence="1">
    <location>
        <begin position="161"/>
        <end position="177"/>
    </location>
</feature>
<proteinExistence type="predicted"/>
<evidence type="ECO:0000313" key="3">
    <source>
        <dbReference type="EMBL" id="HIV74559.1"/>
    </source>
</evidence>
<dbReference type="EMBL" id="DXHX01000084">
    <property type="protein sequence ID" value="HIV74559.1"/>
    <property type="molecule type" value="Genomic_DNA"/>
</dbReference>
<dbReference type="GO" id="GO:0004175">
    <property type="term" value="F:endopeptidase activity"/>
    <property type="evidence" value="ECO:0007669"/>
    <property type="project" value="UniProtKB-ARBA"/>
</dbReference>
<gene>
    <name evidence="3" type="ORF">H9895_05685</name>
</gene>
<feature type="domain" description="CAAX prenyl protease 2/Lysostaphin resistance protein A-like" evidence="2">
    <location>
        <begin position="106"/>
        <end position="193"/>
    </location>
</feature>
<feature type="transmembrane region" description="Helical" evidence="1">
    <location>
        <begin position="59"/>
        <end position="82"/>
    </location>
</feature>
<evidence type="ECO:0000313" key="4">
    <source>
        <dbReference type="Proteomes" id="UP000823937"/>
    </source>
</evidence>
<keyword evidence="1" id="KW-1133">Transmembrane helix</keyword>
<evidence type="ECO:0000256" key="1">
    <source>
        <dbReference type="SAM" id="Phobius"/>
    </source>
</evidence>
<dbReference type="GO" id="GO:0008237">
    <property type="term" value="F:metallopeptidase activity"/>
    <property type="evidence" value="ECO:0007669"/>
    <property type="project" value="UniProtKB-KW"/>
</dbReference>
<reference evidence="3" key="2">
    <citation type="submission" date="2021-04" db="EMBL/GenBank/DDBJ databases">
        <authorList>
            <person name="Gilroy R."/>
        </authorList>
    </citation>
    <scope>NUCLEOTIDE SEQUENCE</scope>
    <source>
        <strain evidence="3">CHK169-2315</strain>
    </source>
</reference>
<feature type="transmembrane region" description="Helical" evidence="1">
    <location>
        <begin position="137"/>
        <end position="155"/>
    </location>
</feature>